<sequence>MIYVVIGFLWLSICLYVILGGADFGAGIVELFTKKRARDKTKEIMYESIAPVWEANHMWLIIAIVILFVGFPEIYTTMSTYLHIPLVLMLLGIIARGTAFTFRHYDAVKDNWQVLYTQIFYYASLLTPFFLGLIAAATVSGSINPDATTFLDLYIFSWLNWFGVAVGLFTVSLCAYLASIFSLRETTDRLELGLMIKKSKQTMILVVITGALVFLTAYLSEIPLVTWVFSKPLGVMSTVFATVALGLILKAMNNRKLLPVRALAGFQIIMILVAATYQHNPNIILLGNGQHLSLLEHVAAPKTISALGWALMLGSLFILPFLFYLMASFSKLRK</sequence>
<organism evidence="8 9">
    <name type="scientific">Chryseobacterium limigenitum</name>
    <dbReference type="NCBI Taxonomy" id="1612149"/>
    <lineage>
        <taxon>Bacteria</taxon>
        <taxon>Pseudomonadati</taxon>
        <taxon>Bacteroidota</taxon>
        <taxon>Flavobacteriia</taxon>
        <taxon>Flavobacteriales</taxon>
        <taxon>Weeksellaceae</taxon>
        <taxon>Chryseobacterium group</taxon>
        <taxon>Chryseobacterium</taxon>
    </lineage>
</organism>
<accession>A0A1K2IUR8</accession>
<gene>
    <name evidence="8" type="ORF">SAMN05216324_1155</name>
</gene>
<evidence type="ECO:0000256" key="6">
    <source>
        <dbReference type="ARBA" id="ARBA00023136"/>
    </source>
</evidence>
<evidence type="ECO:0000256" key="1">
    <source>
        <dbReference type="ARBA" id="ARBA00004651"/>
    </source>
</evidence>
<comment type="similarity">
    <text evidence="2">Belongs to the cytochrome ubiquinol oxidase subunit 2 family.</text>
</comment>
<dbReference type="Proteomes" id="UP000182034">
    <property type="component" value="Unassembled WGS sequence"/>
</dbReference>
<keyword evidence="9" id="KW-1185">Reference proteome</keyword>
<dbReference type="GO" id="GO:0009055">
    <property type="term" value="F:electron transfer activity"/>
    <property type="evidence" value="ECO:0007669"/>
    <property type="project" value="TreeGrafter"/>
</dbReference>
<dbReference type="GO" id="GO:0016682">
    <property type="term" value="F:oxidoreductase activity, acting on diphenols and related substances as donors, oxygen as acceptor"/>
    <property type="evidence" value="ECO:0007669"/>
    <property type="project" value="TreeGrafter"/>
</dbReference>
<evidence type="ECO:0000313" key="9">
    <source>
        <dbReference type="Proteomes" id="UP000182034"/>
    </source>
</evidence>
<evidence type="ECO:0000313" key="8">
    <source>
        <dbReference type="EMBL" id="SFZ96010.1"/>
    </source>
</evidence>
<evidence type="ECO:0000256" key="7">
    <source>
        <dbReference type="SAM" id="Phobius"/>
    </source>
</evidence>
<dbReference type="PANTHER" id="PTHR43141:SF4">
    <property type="entry name" value="CYTOCHROME BD2 SUBUNIT II"/>
    <property type="match status" value="1"/>
</dbReference>
<dbReference type="AlphaFoldDB" id="A0A1K2IUR8"/>
<feature type="transmembrane region" description="Helical" evidence="7">
    <location>
        <begin position="258"/>
        <end position="277"/>
    </location>
</feature>
<keyword evidence="3" id="KW-1003">Cell membrane</keyword>
<dbReference type="PANTHER" id="PTHR43141">
    <property type="entry name" value="CYTOCHROME BD2 SUBUNIT II"/>
    <property type="match status" value="1"/>
</dbReference>
<evidence type="ECO:0000256" key="3">
    <source>
        <dbReference type="ARBA" id="ARBA00022475"/>
    </source>
</evidence>
<dbReference type="Pfam" id="PF02322">
    <property type="entry name" value="Cyt_bd_oxida_II"/>
    <property type="match status" value="1"/>
</dbReference>
<feature type="transmembrane region" description="Helical" evidence="7">
    <location>
        <begin position="81"/>
        <end position="102"/>
    </location>
</feature>
<feature type="transmembrane region" description="Helical" evidence="7">
    <location>
        <begin position="202"/>
        <end position="220"/>
    </location>
</feature>
<dbReference type="GO" id="GO:0070069">
    <property type="term" value="C:cytochrome complex"/>
    <property type="evidence" value="ECO:0007669"/>
    <property type="project" value="TreeGrafter"/>
</dbReference>
<dbReference type="STRING" id="1612149.SAMN05216324_1155"/>
<dbReference type="GO" id="GO:0019646">
    <property type="term" value="P:aerobic electron transport chain"/>
    <property type="evidence" value="ECO:0007669"/>
    <property type="project" value="TreeGrafter"/>
</dbReference>
<dbReference type="EMBL" id="FPKW01000015">
    <property type="protein sequence ID" value="SFZ96010.1"/>
    <property type="molecule type" value="Genomic_DNA"/>
</dbReference>
<dbReference type="RefSeq" id="WP_072411517.1">
    <property type="nucleotide sequence ID" value="NZ_FPKW01000015.1"/>
</dbReference>
<evidence type="ECO:0000256" key="2">
    <source>
        <dbReference type="ARBA" id="ARBA00007543"/>
    </source>
</evidence>
<keyword evidence="4 7" id="KW-0812">Transmembrane</keyword>
<evidence type="ECO:0000256" key="4">
    <source>
        <dbReference type="ARBA" id="ARBA00022692"/>
    </source>
</evidence>
<comment type="subcellular location">
    <subcellularLocation>
        <location evidence="1">Cell membrane</location>
        <topology evidence="1">Multi-pass membrane protein</topology>
    </subcellularLocation>
</comment>
<dbReference type="GO" id="GO:0005886">
    <property type="term" value="C:plasma membrane"/>
    <property type="evidence" value="ECO:0007669"/>
    <property type="project" value="UniProtKB-SubCell"/>
</dbReference>
<feature type="transmembrane region" description="Helical" evidence="7">
    <location>
        <begin position="6"/>
        <end position="32"/>
    </location>
</feature>
<dbReference type="OrthoDB" id="9776710at2"/>
<feature type="transmembrane region" description="Helical" evidence="7">
    <location>
        <begin position="306"/>
        <end position="327"/>
    </location>
</feature>
<feature type="transmembrane region" description="Helical" evidence="7">
    <location>
        <begin position="158"/>
        <end position="181"/>
    </location>
</feature>
<evidence type="ECO:0000256" key="5">
    <source>
        <dbReference type="ARBA" id="ARBA00022989"/>
    </source>
</evidence>
<feature type="transmembrane region" description="Helical" evidence="7">
    <location>
        <begin position="232"/>
        <end position="251"/>
    </location>
</feature>
<dbReference type="InterPro" id="IPR003317">
    <property type="entry name" value="Cyt-d_oxidase_su2"/>
</dbReference>
<proteinExistence type="inferred from homology"/>
<name>A0A1K2IUR8_9FLAO</name>
<keyword evidence="5 7" id="KW-1133">Transmembrane helix</keyword>
<keyword evidence="6 7" id="KW-0472">Membrane</keyword>
<feature type="transmembrane region" description="Helical" evidence="7">
    <location>
        <begin position="114"/>
        <end position="138"/>
    </location>
</feature>
<reference evidence="9" key="1">
    <citation type="submission" date="2016-10" db="EMBL/GenBank/DDBJ databases">
        <authorList>
            <person name="Varghese N."/>
            <person name="Submissions S."/>
        </authorList>
    </citation>
    <scope>NUCLEOTIDE SEQUENCE [LARGE SCALE GENOMIC DNA]</scope>
    <source>
        <strain evidence="9">SUR2</strain>
    </source>
</reference>
<protein>
    <submittedName>
        <fullName evidence="8">Cytochrome bd-I ubiquinol oxidase subunit 2 apoprotein</fullName>
    </submittedName>
</protein>
<feature type="transmembrane region" description="Helical" evidence="7">
    <location>
        <begin position="53"/>
        <end position="75"/>
    </location>
</feature>